<organism evidence="3 4">
    <name type="scientific">Phycicoccus sonneratiae</name>
    <dbReference type="NCBI Taxonomy" id="2807628"/>
    <lineage>
        <taxon>Bacteria</taxon>
        <taxon>Bacillati</taxon>
        <taxon>Actinomycetota</taxon>
        <taxon>Actinomycetes</taxon>
        <taxon>Micrococcales</taxon>
        <taxon>Intrasporangiaceae</taxon>
        <taxon>Phycicoccus</taxon>
    </lineage>
</organism>
<dbReference type="PANTHER" id="PTHR47163">
    <property type="entry name" value="DDE_TNP_IS1595 DOMAIN-CONTAINING PROTEIN"/>
    <property type="match status" value="1"/>
</dbReference>
<dbReference type="InterPro" id="IPR024442">
    <property type="entry name" value="Transposase_Zn_ribbon"/>
</dbReference>
<evidence type="ECO:0000313" key="3">
    <source>
        <dbReference type="EMBL" id="MBM6401666.1"/>
    </source>
</evidence>
<evidence type="ECO:0000313" key="4">
    <source>
        <dbReference type="Proteomes" id="UP001430172"/>
    </source>
</evidence>
<protein>
    <submittedName>
        <fullName evidence="3">IS1595 family transposase</fullName>
    </submittedName>
</protein>
<evidence type="ECO:0000256" key="1">
    <source>
        <dbReference type="SAM" id="MobiDB-lite"/>
    </source>
</evidence>
<sequence>MAKNSLTIPSLALKIATEADAYKFLEELRWDGEPDGCLHCGEVGATYLIRPQNGVSRKTRTGNMSERRVWKCRACKGQFSVLTGTIFHGTKIPVRTWLFVIVDMCSAKNGMSAREVERKYGVTPKTAWHMLHRIREAMTLEPLAGLMRGTIQADETWIGGNPKNRHRKDPREQGRGKWGSDKMPVLSLVDTATGEVRSRVVPDVTGATLLPVMRGQVDMAVTTLHTDASKSYTGTIARQAKAHAYVTHERDEYVRDGVSTNMAEGYFSQLKRSIDGTHHHVSREHLQRYLNEFDFRYSTCEMDDHERVRTLIERVPGRRLSYRPLTRSQAPQRTAPKPQQRRRDAGLTLDEAMERAHRQAAEGRGDV</sequence>
<dbReference type="EMBL" id="JAFDVD010000016">
    <property type="protein sequence ID" value="MBM6401666.1"/>
    <property type="molecule type" value="Genomic_DNA"/>
</dbReference>
<reference evidence="3" key="1">
    <citation type="submission" date="2021-02" db="EMBL/GenBank/DDBJ databases">
        <title>Phycicoccus sp. MQZ13P-5T, whole genome shotgun sequence.</title>
        <authorList>
            <person name="Tuo L."/>
        </authorList>
    </citation>
    <scope>NUCLEOTIDE SEQUENCE</scope>
    <source>
        <strain evidence="3">MQZ13P-5</strain>
    </source>
</reference>
<evidence type="ECO:0000259" key="2">
    <source>
        <dbReference type="SMART" id="SM01126"/>
    </source>
</evidence>
<dbReference type="NCBIfam" id="NF033547">
    <property type="entry name" value="transpos_IS1595"/>
    <property type="match status" value="1"/>
</dbReference>
<dbReference type="Pfam" id="PF12762">
    <property type="entry name" value="DDE_Tnp_IS1595"/>
    <property type="match status" value="1"/>
</dbReference>
<dbReference type="PANTHER" id="PTHR47163:SF2">
    <property type="entry name" value="SI:DKEY-17M8.2"/>
    <property type="match status" value="1"/>
</dbReference>
<feature type="region of interest" description="Disordered" evidence="1">
    <location>
        <begin position="156"/>
        <end position="180"/>
    </location>
</feature>
<dbReference type="Pfam" id="PF12760">
    <property type="entry name" value="Zn_ribbon_IS1595"/>
    <property type="match status" value="1"/>
</dbReference>
<dbReference type="SMART" id="SM01126">
    <property type="entry name" value="DDE_Tnp_IS1595"/>
    <property type="match status" value="1"/>
</dbReference>
<dbReference type="InterPro" id="IPR024445">
    <property type="entry name" value="Tnp_ISXO2-like"/>
</dbReference>
<accession>A0ABS2CRA4</accession>
<feature type="domain" description="ISXO2-like transposase" evidence="2">
    <location>
        <begin position="146"/>
        <end position="298"/>
    </location>
</feature>
<feature type="compositionally biased region" description="Basic and acidic residues" evidence="1">
    <location>
        <begin position="352"/>
        <end position="367"/>
    </location>
</feature>
<proteinExistence type="predicted"/>
<gene>
    <name evidence="3" type="ORF">JQN70_14815</name>
</gene>
<keyword evidence="4" id="KW-1185">Reference proteome</keyword>
<feature type="compositionally biased region" description="Basic and acidic residues" evidence="1">
    <location>
        <begin position="169"/>
        <end position="180"/>
    </location>
</feature>
<dbReference type="RefSeq" id="WP_204132131.1">
    <property type="nucleotide sequence ID" value="NZ_JAFDVD010000016.1"/>
</dbReference>
<feature type="region of interest" description="Disordered" evidence="1">
    <location>
        <begin position="319"/>
        <end position="367"/>
    </location>
</feature>
<name>A0ABS2CRA4_9MICO</name>
<comment type="caution">
    <text evidence="3">The sequence shown here is derived from an EMBL/GenBank/DDBJ whole genome shotgun (WGS) entry which is preliminary data.</text>
</comment>
<dbReference type="Proteomes" id="UP001430172">
    <property type="component" value="Unassembled WGS sequence"/>
</dbReference>
<dbReference type="InterPro" id="IPR053164">
    <property type="entry name" value="IS1016-like_transposase"/>
</dbReference>